<organism evidence="2 3">
    <name type="scientific">Musa troglodytarum</name>
    <name type="common">fe'i banana</name>
    <dbReference type="NCBI Taxonomy" id="320322"/>
    <lineage>
        <taxon>Eukaryota</taxon>
        <taxon>Viridiplantae</taxon>
        <taxon>Streptophyta</taxon>
        <taxon>Embryophyta</taxon>
        <taxon>Tracheophyta</taxon>
        <taxon>Spermatophyta</taxon>
        <taxon>Magnoliopsida</taxon>
        <taxon>Liliopsida</taxon>
        <taxon>Zingiberales</taxon>
        <taxon>Musaceae</taxon>
        <taxon>Musa</taxon>
    </lineage>
</organism>
<evidence type="ECO:0000256" key="1">
    <source>
        <dbReference type="SAM" id="MobiDB-lite"/>
    </source>
</evidence>
<evidence type="ECO:0000313" key="3">
    <source>
        <dbReference type="Proteomes" id="UP001055439"/>
    </source>
</evidence>
<proteinExistence type="predicted"/>
<dbReference type="OrthoDB" id="749011at2759"/>
<feature type="compositionally biased region" description="Low complexity" evidence="1">
    <location>
        <begin position="23"/>
        <end position="51"/>
    </location>
</feature>
<gene>
    <name evidence="2" type="ORF">MUK42_11879</name>
</gene>
<protein>
    <submittedName>
        <fullName evidence="2">Zinc finger CCCH domain-containing protein 24</fullName>
    </submittedName>
</protein>
<name>A0A9E7KH40_9LILI</name>
<accession>A0A9E7KH40</accession>
<sequence>MSSACSASRCCRAPGRIATTGLRAPSSTRARARGGATRGSTPTAASLASPSGEASAPRATCASTRTAFSSGGSTPCSTAPGCARMGRTALGTCASLRTSRRSSAPRSSARLFCSSLV</sequence>
<evidence type="ECO:0000313" key="2">
    <source>
        <dbReference type="EMBL" id="URE20393.1"/>
    </source>
</evidence>
<dbReference type="EMBL" id="CP097509">
    <property type="protein sequence ID" value="URE20393.1"/>
    <property type="molecule type" value="Genomic_DNA"/>
</dbReference>
<reference evidence="2" key="1">
    <citation type="submission" date="2022-05" db="EMBL/GenBank/DDBJ databases">
        <title>The Musa troglodytarum L. genome provides insights into the mechanism of non-climacteric behaviour and enrichment of carotenoids.</title>
        <authorList>
            <person name="Wang J."/>
        </authorList>
    </citation>
    <scope>NUCLEOTIDE SEQUENCE</scope>
    <source>
        <tissue evidence="2">Leaf</tissue>
    </source>
</reference>
<feature type="region of interest" description="Disordered" evidence="1">
    <location>
        <begin position="21"/>
        <end position="56"/>
    </location>
</feature>
<dbReference type="Proteomes" id="UP001055439">
    <property type="component" value="Chromosome 7"/>
</dbReference>
<dbReference type="AlphaFoldDB" id="A0A9E7KH40"/>
<keyword evidence="3" id="KW-1185">Reference proteome</keyword>